<sequence>KKPFLIKISVVNWSKPEQGKVKLNSDGCLEANKMAGGDGVIRTSSGDFALGFYEFYDSKAAVMLILQEDKGPWSVQYMLEELRQLQQNMELKIPVFGSPRRV</sequence>
<accession>A0A8S0TD20</accession>
<comment type="caution">
    <text evidence="1">The sequence shown here is derived from an EMBL/GenBank/DDBJ whole genome shotgun (WGS) entry which is preliminary data.</text>
</comment>
<keyword evidence="2" id="KW-1185">Reference proteome</keyword>
<evidence type="ECO:0000313" key="1">
    <source>
        <dbReference type="EMBL" id="CAA3003026.1"/>
    </source>
</evidence>
<dbReference type="Proteomes" id="UP000594638">
    <property type="component" value="Unassembled WGS sequence"/>
</dbReference>
<feature type="non-terminal residue" evidence="1">
    <location>
        <position position="1"/>
    </location>
</feature>
<evidence type="ECO:0000313" key="2">
    <source>
        <dbReference type="Proteomes" id="UP000594638"/>
    </source>
</evidence>
<name>A0A8S0TD20_OLEEU</name>
<reference evidence="1 2" key="1">
    <citation type="submission" date="2019-12" db="EMBL/GenBank/DDBJ databases">
        <authorList>
            <person name="Alioto T."/>
            <person name="Alioto T."/>
            <person name="Gomez Garrido J."/>
        </authorList>
    </citation>
    <scope>NUCLEOTIDE SEQUENCE [LARGE SCALE GENOMIC DNA]</scope>
</reference>
<dbReference type="EMBL" id="CACTIH010005907">
    <property type="protein sequence ID" value="CAA3003026.1"/>
    <property type="molecule type" value="Genomic_DNA"/>
</dbReference>
<dbReference type="AlphaFoldDB" id="A0A8S0TD20"/>
<dbReference type="OrthoDB" id="1305444at2759"/>
<gene>
    <name evidence="1" type="ORF">OLEA9_A047497</name>
</gene>
<dbReference type="Gramene" id="OE9A047497T1">
    <property type="protein sequence ID" value="OE9A047497C1"/>
    <property type="gene ID" value="OE9A047497"/>
</dbReference>
<protein>
    <submittedName>
        <fullName evidence="1">Uncharacterized protein</fullName>
    </submittedName>
</protein>
<proteinExistence type="predicted"/>
<organism evidence="1 2">
    <name type="scientific">Olea europaea subsp. europaea</name>
    <dbReference type="NCBI Taxonomy" id="158383"/>
    <lineage>
        <taxon>Eukaryota</taxon>
        <taxon>Viridiplantae</taxon>
        <taxon>Streptophyta</taxon>
        <taxon>Embryophyta</taxon>
        <taxon>Tracheophyta</taxon>
        <taxon>Spermatophyta</taxon>
        <taxon>Magnoliopsida</taxon>
        <taxon>eudicotyledons</taxon>
        <taxon>Gunneridae</taxon>
        <taxon>Pentapetalae</taxon>
        <taxon>asterids</taxon>
        <taxon>lamiids</taxon>
        <taxon>Lamiales</taxon>
        <taxon>Oleaceae</taxon>
        <taxon>Oleeae</taxon>
        <taxon>Olea</taxon>
    </lineage>
</organism>